<accession>A0A1U9K0S2</accession>
<feature type="transmembrane region" description="Helical" evidence="1">
    <location>
        <begin position="60"/>
        <end position="80"/>
    </location>
</feature>
<feature type="transmembrane region" description="Helical" evidence="1">
    <location>
        <begin position="259"/>
        <end position="280"/>
    </location>
</feature>
<feature type="transmembrane region" description="Helical" evidence="1">
    <location>
        <begin position="337"/>
        <end position="362"/>
    </location>
</feature>
<reference evidence="2 3" key="1">
    <citation type="submission" date="2017-01" db="EMBL/GenBank/DDBJ databases">
        <title>Complete Genome Sequence of Paenalcaligenes hominis, Isolated from a paraplegic Patient with neurogenic bladder.</title>
        <authorList>
            <person name="Mukhopadhyay R."/>
            <person name="Joaquin J."/>
            <person name="Hogue R."/>
            <person name="Kilaru A."/>
            <person name="Jospin G."/>
            <person name="Mars K."/>
            <person name="Eisen J.A."/>
            <person name="Chaturvedi V."/>
        </authorList>
    </citation>
    <scope>NUCLEOTIDE SEQUENCE [LARGE SCALE GENOMIC DNA]</scope>
    <source>
        <strain evidence="2 3">15S00501</strain>
    </source>
</reference>
<feature type="transmembrane region" description="Helical" evidence="1">
    <location>
        <begin position="300"/>
        <end position="325"/>
    </location>
</feature>
<dbReference type="EMBL" id="CP019697">
    <property type="protein sequence ID" value="AQS51584.1"/>
    <property type="molecule type" value="Genomic_DNA"/>
</dbReference>
<name>A0A1U9K0S2_9BURK</name>
<dbReference type="KEGG" id="phn:PAEH1_08440"/>
<feature type="transmembrane region" description="Helical" evidence="1">
    <location>
        <begin position="228"/>
        <end position="247"/>
    </location>
</feature>
<keyword evidence="1" id="KW-0812">Transmembrane</keyword>
<evidence type="ECO:0000256" key="1">
    <source>
        <dbReference type="SAM" id="Phobius"/>
    </source>
</evidence>
<protein>
    <recommendedName>
        <fullName evidence="4">Nucleoside transporter/FeoB GTPase Gate domain-containing protein</fullName>
    </recommendedName>
</protein>
<gene>
    <name evidence="2" type="ORF">PAEH1_08440</name>
</gene>
<evidence type="ECO:0000313" key="3">
    <source>
        <dbReference type="Proteomes" id="UP000189369"/>
    </source>
</evidence>
<dbReference type="OrthoDB" id="2676906at2"/>
<dbReference type="STRING" id="643674.PAEH1_08440"/>
<feature type="transmembrane region" description="Helical" evidence="1">
    <location>
        <begin position="156"/>
        <end position="189"/>
    </location>
</feature>
<dbReference type="Proteomes" id="UP000189369">
    <property type="component" value="Chromosome"/>
</dbReference>
<sequence length="363" mass="38810">MHNRVLSPALIKSRRAYTRIEKVGLFFLLLGLLTLLISPGTLAGAFDKVLKTTKPVVVDVFLTGEVGIAVIISVIIGRLLERLGFTDAMMRIFVPSMRLIGVNSAVIVPSVYNIFGDINAAGRISGPLLKKAGATKAEQKIAVATMVQSQQSFSTFMLGMMALSFAGVNVFAVVMVAIFGPLLISPFLLSRFVYKDVKPLSDIAIPKFTPDTEFVPMLFKAAREGVELLFLILIPAVALVFCVIGLLDYMGVWAPINQFLQSTLSVLGIHAETGVLAVLVSPTLAMGKLQAIASTLDPRLVVGSFVLASSGLPLSSIFGQIPVVWAEASDLTEKEAMGAAVIGLIMRITTAVLISFFLTPLLV</sequence>
<evidence type="ECO:0000313" key="2">
    <source>
        <dbReference type="EMBL" id="AQS51584.1"/>
    </source>
</evidence>
<evidence type="ECO:0008006" key="4">
    <source>
        <dbReference type="Google" id="ProtNLM"/>
    </source>
</evidence>
<dbReference type="AlphaFoldDB" id="A0A1U9K0S2"/>
<proteinExistence type="predicted"/>
<keyword evidence="1" id="KW-1133">Transmembrane helix</keyword>
<organism evidence="2 3">
    <name type="scientific">Paenalcaligenes hominis</name>
    <dbReference type="NCBI Taxonomy" id="643674"/>
    <lineage>
        <taxon>Bacteria</taxon>
        <taxon>Pseudomonadati</taxon>
        <taxon>Pseudomonadota</taxon>
        <taxon>Betaproteobacteria</taxon>
        <taxon>Burkholderiales</taxon>
        <taxon>Alcaligenaceae</taxon>
        <taxon>Paenalcaligenes</taxon>
    </lineage>
</organism>
<keyword evidence="1" id="KW-0472">Membrane</keyword>
<feature type="transmembrane region" description="Helical" evidence="1">
    <location>
        <begin position="92"/>
        <end position="115"/>
    </location>
</feature>